<dbReference type="InterPro" id="IPR050261">
    <property type="entry name" value="FrsA_esterase"/>
</dbReference>
<name>A0A7W9W4F9_ARMRO</name>
<dbReference type="Proteomes" id="UP000520814">
    <property type="component" value="Unassembled WGS sequence"/>
</dbReference>
<dbReference type="EMBL" id="JACHGW010000001">
    <property type="protein sequence ID" value="MBB6048468.1"/>
    <property type="molecule type" value="Genomic_DNA"/>
</dbReference>
<dbReference type="PANTHER" id="PTHR22946">
    <property type="entry name" value="DIENELACTONE HYDROLASE DOMAIN-CONTAINING PROTEIN-RELATED"/>
    <property type="match status" value="1"/>
</dbReference>
<evidence type="ECO:0000259" key="1">
    <source>
        <dbReference type="Pfam" id="PF00326"/>
    </source>
</evidence>
<dbReference type="AlphaFoldDB" id="A0A7W9W4F9"/>
<dbReference type="InterPro" id="IPR029058">
    <property type="entry name" value="AB_hydrolase_fold"/>
</dbReference>
<accession>A0A7W9W4F9</accession>
<proteinExistence type="predicted"/>
<evidence type="ECO:0000313" key="3">
    <source>
        <dbReference type="Proteomes" id="UP000520814"/>
    </source>
</evidence>
<keyword evidence="3" id="KW-1185">Reference proteome</keyword>
<evidence type="ECO:0000313" key="2">
    <source>
        <dbReference type="EMBL" id="MBB6048468.1"/>
    </source>
</evidence>
<feature type="domain" description="Peptidase S9 prolyl oligopeptidase catalytic" evidence="1">
    <location>
        <begin position="125"/>
        <end position="266"/>
    </location>
</feature>
<protein>
    <submittedName>
        <fullName evidence="2">Dienelactone hydrolase</fullName>
    </submittedName>
</protein>
<dbReference type="SUPFAM" id="SSF53474">
    <property type="entry name" value="alpha/beta-Hydrolases"/>
    <property type="match status" value="1"/>
</dbReference>
<sequence>MWKIDNTPPQTYDAPGFSEPGVTGLFYDGPSWQGKPTRVFAWLGMPAPGAVADGQRVPGIVLVHGGGGSAFSRWVRLWNERGFAALAMDTCGHTPDSGSLRRDHHALGGPPGWGAYDKALEPPTEQWGYHAVEAILRGHSLLRAQPGVDPQRIGLTGISWGGVLTAIAAGHDPRFAFAMSVYGCGFLDRSPGLGLDKTDKPHAERWMQLWDPSRHLKDAKMPFFWINGTNDFAFTPPLWQESHRLPRGKKTLSFKLRMPHGHGAAGENPEELRVFAAAQCGLGEPPLARLKKQERKSGWLRAEFEAKVPLKAAELLFTKDAGMPWPERHWQAQPALLSGNLASSAIPLETTACYLNVIDSRGCTNSSEVEFLVQ</sequence>
<dbReference type="InterPro" id="IPR001375">
    <property type="entry name" value="Peptidase_S9_cat"/>
</dbReference>
<dbReference type="Pfam" id="PF00326">
    <property type="entry name" value="Peptidase_S9"/>
    <property type="match status" value="1"/>
</dbReference>
<dbReference type="Gene3D" id="3.40.50.1820">
    <property type="entry name" value="alpha/beta hydrolase"/>
    <property type="match status" value="1"/>
</dbReference>
<dbReference type="RefSeq" id="WP_184192080.1">
    <property type="nucleotide sequence ID" value="NZ_JACHGW010000001.1"/>
</dbReference>
<comment type="caution">
    <text evidence="2">The sequence shown here is derived from an EMBL/GenBank/DDBJ whole genome shotgun (WGS) entry which is preliminary data.</text>
</comment>
<dbReference type="GO" id="GO:0006508">
    <property type="term" value="P:proteolysis"/>
    <property type="evidence" value="ECO:0007669"/>
    <property type="project" value="InterPro"/>
</dbReference>
<organism evidence="2 3">
    <name type="scientific">Armatimonas rosea</name>
    <dbReference type="NCBI Taxonomy" id="685828"/>
    <lineage>
        <taxon>Bacteria</taxon>
        <taxon>Bacillati</taxon>
        <taxon>Armatimonadota</taxon>
        <taxon>Armatimonadia</taxon>
        <taxon>Armatimonadales</taxon>
        <taxon>Armatimonadaceae</taxon>
        <taxon>Armatimonas</taxon>
    </lineage>
</organism>
<dbReference type="GO" id="GO:0008236">
    <property type="term" value="F:serine-type peptidase activity"/>
    <property type="evidence" value="ECO:0007669"/>
    <property type="project" value="InterPro"/>
</dbReference>
<reference evidence="2 3" key="1">
    <citation type="submission" date="2020-08" db="EMBL/GenBank/DDBJ databases">
        <title>Genomic Encyclopedia of Type Strains, Phase IV (KMG-IV): sequencing the most valuable type-strain genomes for metagenomic binning, comparative biology and taxonomic classification.</title>
        <authorList>
            <person name="Goeker M."/>
        </authorList>
    </citation>
    <scope>NUCLEOTIDE SEQUENCE [LARGE SCALE GENOMIC DNA]</scope>
    <source>
        <strain evidence="2 3">DSM 23562</strain>
    </source>
</reference>
<keyword evidence="2" id="KW-0378">Hydrolase</keyword>
<gene>
    <name evidence="2" type="ORF">HNQ39_000230</name>
</gene>